<dbReference type="STRING" id="299467.A0A443RVG0"/>
<dbReference type="EMBL" id="NCKV01028652">
    <property type="protein sequence ID" value="RWS19230.1"/>
    <property type="molecule type" value="Genomic_DNA"/>
</dbReference>
<dbReference type="PANTHER" id="PTHR21261">
    <property type="entry name" value="BEAT PROTEIN"/>
    <property type="match status" value="1"/>
</dbReference>
<keyword evidence="4" id="KW-1185">Reference proteome</keyword>
<feature type="domain" description="Ig-like" evidence="2">
    <location>
        <begin position="113"/>
        <end position="196"/>
    </location>
</feature>
<dbReference type="Proteomes" id="UP000288716">
    <property type="component" value="Unassembled WGS sequence"/>
</dbReference>
<dbReference type="PROSITE" id="PS50835">
    <property type="entry name" value="IG_LIKE"/>
    <property type="match status" value="2"/>
</dbReference>
<reference evidence="3 4" key="1">
    <citation type="journal article" date="2018" name="Gigascience">
        <title>Genomes of trombidid mites reveal novel predicted allergens and laterally-transferred genes associated with secondary metabolism.</title>
        <authorList>
            <person name="Dong X."/>
            <person name="Chaisiri K."/>
            <person name="Xia D."/>
            <person name="Armstrong S.D."/>
            <person name="Fang Y."/>
            <person name="Donnelly M.J."/>
            <person name="Kadowaki T."/>
            <person name="McGarry J.W."/>
            <person name="Darby A.C."/>
            <person name="Makepeace B.L."/>
        </authorList>
    </citation>
    <scope>NUCLEOTIDE SEQUENCE [LARGE SCALE GENOMIC DNA]</scope>
    <source>
        <strain evidence="3">UoL-UT</strain>
    </source>
</reference>
<evidence type="ECO:0000259" key="2">
    <source>
        <dbReference type="PROSITE" id="PS50835"/>
    </source>
</evidence>
<dbReference type="InterPro" id="IPR007110">
    <property type="entry name" value="Ig-like_dom"/>
</dbReference>
<accession>A0A443RVG0</accession>
<dbReference type="VEuPathDB" id="VectorBase:LDEU012810"/>
<evidence type="ECO:0000256" key="1">
    <source>
        <dbReference type="ARBA" id="ARBA00023157"/>
    </source>
</evidence>
<dbReference type="InterPro" id="IPR013783">
    <property type="entry name" value="Ig-like_fold"/>
</dbReference>
<comment type="caution">
    <text evidence="3">The sequence shown here is derived from an EMBL/GenBank/DDBJ whole genome shotgun (WGS) entry which is preliminary data.</text>
</comment>
<name>A0A443RVG0_9ACAR</name>
<dbReference type="OrthoDB" id="10015491at2759"/>
<proteinExistence type="predicted"/>
<gene>
    <name evidence="3" type="ORF">B4U80_03677</name>
</gene>
<dbReference type="InterPro" id="IPR013162">
    <property type="entry name" value="CD80_C2-set"/>
</dbReference>
<dbReference type="FunFam" id="2.60.40.10:FF:000437">
    <property type="entry name" value="Beat-IIIc, isoform A"/>
    <property type="match status" value="1"/>
</dbReference>
<feature type="domain" description="Ig-like" evidence="2">
    <location>
        <begin position="1"/>
        <end position="104"/>
    </location>
</feature>
<evidence type="ECO:0000313" key="3">
    <source>
        <dbReference type="EMBL" id="RWS19230.1"/>
    </source>
</evidence>
<sequence length="196" mass="22106">MLDVPSPTADGESVELTCSYDLQDDKLYSVKWYKNGFEFYRYVPKDWPPAQFLKMAGIKGDVSRSDANRVYLKYVDLNSAGKYRCEISAEAPSFNTAAAEKEMQVYVLPSEGPRVESSRNEYKPGDIVVANCTSAKSKPPAKLNWYINDESRNNEQEIEFSTTLHADGLEMSSLSLRFRALAKHFKNGVMVLKCTS</sequence>
<evidence type="ECO:0000313" key="4">
    <source>
        <dbReference type="Proteomes" id="UP000288716"/>
    </source>
</evidence>
<organism evidence="3 4">
    <name type="scientific">Leptotrombidium deliense</name>
    <dbReference type="NCBI Taxonomy" id="299467"/>
    <lineage>
        <taxon>Eukaryota</taxon>
        <taxon>Metazoa</taxon>
        <taxon>Ecdysozoa</taxon>
        <taxon>Arthropoda</taxon>
        <taxon>Chelicerata</taxon>
        <taxon>Arachnida</taxon>
        <taxon>Acari</taxon>
        <taxon>Acariformes</taxon>
        <taxon>Trombidiformes</taxon>
        <taxon>Prostigmata</taxon>
        <taxon>Anystina</taxon>
        <taxon>Parasitengona</taxon>
        <taxon>Trombiculoidea</taxon>
        <taxon>Trombiculidae</taxon>
        <taxon>Leptotrombidium</taxon>
    </lineage>
</organism>
<dbReference type="Gene3D" id="2.60.40.10">
    <property type="entry name" value="Immunoglobulins"/>
    <property type="match status" value="2"/>
</dbReference>
<protein>
    <recommendedName>
        <fullName evidence="2">Ig-like domain-containing protein</fullName>
    </recommendedName>
</protein>
<dbReference type="Pfam" id="PF08205">
    <property type="entry name" value="C2-set_2"/>
    <property type="match status" value="1"/>
</dbReference>
<dbReference type="PANTHER" id="PTHR21261:SF15">
    <property type="entry name" value="BEATEN PATH IIIA, ISOFORM D-RELATED"/>
    <property type="match status" value="1"/>
</dbReference>
<dbReference type="InterPro" id="IPR036179">
    <property type="entry name" value="Ig-like_dom_sf"/>
</dbReference>
<dbReference type="AlphaFoldDB" id="A0A443RVG0"/>
<keyword evidence="1" id="KW-1015">Disulfide bond</keyword>
<feature type="non-terminal residue" evidence="3">
    <location>
        <position position="196"/>
    </location>
</feature>
<dbReference type="SUPFAM" id="SSF48726">
    <property type="entry name" value="Immunoglobulin"/>
    <property type="match status" value="1"/>
</dbReference>
<dbReference type="Pfam" id="PF13895">
    <property type="entry name" value="Ig_2"/>
    <property type="match status" value="1"/>
</dbReference>